<dbReference type="PANTHER" id="PTHR23501">
    <property type="entry name" value="MAJOR FACILITATOR SUPERFAMILY"/>
    <property type="match status" value="1"/>
</dbReference>
<feature type="transmembrane region" description="Helical" evidence="6">
    <location>
        <begin position="271"/>
        <end position="288"/>
    </location>
</feature>
<feature type="transmembrane region" description="Helical" evidence="6">
    <location>
        <begin position="549"/>
        <end position="569"/>
    </location>
</feature>
<accession>A0A8H5A2C5</accession>
<evidence type="ECO:0008006" key="9">
    <source>
        <dbReference type="Google" id="ProtNLM"/>
    </source>
</evidence>
<name>A0A8H5A2C5_FUSOX</name>
<evidence type="ECO:0000256" key="2">
    <source>
        <dbReference type="ARBA" id="ARBA00022692"/>
    </source>
</evidence>
<evidence type="ECO:0000256" key="5">
    <source>
        <dbReference type="ARBA" id="ARBA00023180"/>
    </source>
</evidence>
<dbReference type="SUPFAM" id="SSF103473">
    <property type="entry name" value="MFS general substrate transporter"/>
    <property type="match status" value="1"/>
</dbReference>
<keyword evidence="2 6" id="KW-0812">Transmembrane</keyword>
<feature type="transmembrane region" description="Helical" evidence="6">
    <location>
        <begin position="240"/>
        <end position="259"/>
    </location>
</feature>
<comment type="caution">
    <text evidence="7">The sequence shown here is derived from an EMBL/GenBank/DDBJ whole genome shotgun (WGS) entry which is preliminary data.</text>
</comment>
<evidence type="ECO:0000256" key="4">
    <source>
        <dbReference type="ARBA" id="ARBA00023136"/>
    </source>
</evidence>
<dbReference type="PANTHER" id="PTHR23501:SF195">
    <property type="entry name" value="PEP5"/>
    <property type="match status" value="1"/>
</dbReference>
<dbReference type="Pfam" id="PF07690">
    <property type="entry name" value="MFS_1"/>
    <property type="match status" value="1"/>
</dbReference>
<feature type="transmembrane region" description="Helical" evidence="6">
    <location>
        <begin position="199"/>
        <end position="219"/>
    </location>
</feature>
<gene>
    <name evidence="7" type="ORF">FOXYS1_12253</name>
</gene>
<dbReference type="GO" id="GO:0005886">
    <property type="term" value="C:plasma membrane"/>
    <property type="evidence" value="ECO:0007669"/>
    <property type="project" value="TreeGrafter"/>
</dbReference>
<evidence type="ECO:0000256" key="6">
    <source>
        <dbReference type="SAM" id="Phobius"/>
    </source>
</evidence>
<protein>
    <recommendedName>
        <fullName evidence="9">Major facilitator superfamily (MFS) profile domain-containing protein</fullName>
    </recommendedName>
</protein>
<sequence length="587" mass="63517">MASKHEESSKVEHAGERGTVEYIDDVETIQDDNYHGLTSQFVLIYIAIELVAFAAMMTVVTAGLVGSYMAADIGGASQAIWLPQSNAIVTLVFMTPITQLADLWGRRLPLLLASSAACIGSIIVSRSTTMGMALAGNVIASCSFASAPLLFAVASEIVPRRYRPISQAGINGMFSLTGIIVLLAGTYLCQNYLQGWRILWYVCAGASALATLLTFLFYNPPPRVLQASLTLKQKIERVDWVGMFIIPVGLTLFVMALTWSENPYPWSDGHILGPFIVGSLVLMFVIYYEWKIKTDGLFHRQLFKKSRNFALALFAISVEGASFFAVNAFFPTEIGSLFGLDPMDIGIRFSIAFLFATVAAVLVAWYSSRWKAIRVPLLFGFTCFVVAFGTSIAFYAQYASIRNDTNRSIALLMSINAGSSAVLWVASATIGFGLGSVVTPLTTAAQFSAPPELITISTGALLCLRTLGGGIILPVINSVFNSQMRKNVPTNIAERVLPLGLDPEQLGGFIAALNAHNQTEIAAIPGVTPHIIEAGVEGLKTALVSSFRMLWITPLVISALALFVCWFIIDPTEEFTMHVDAPIDEGN</sequence>
<keyword evidence="3 6" id="KW-1133">Transmembrane helix</keyword>
<feature type="transmembrane region" description="Helical" evidence="6">
    <location>
        <begin position="421"/>
        <end position="441"/>
    </location>
</feature>
<dbReference type="GO" id="GO:0022857">
    <property type="term" value="F:transmembrane transporter activity"/>
    <property type="evidence" value="ECO:0007669"/>
    <property type="project" value="InterPro"/>
</dbReference>
<dbReference type="InterPro" id="IPR011701">
    <property type="entry name" value="MFS"/>
</dbReference>
<feature type="transmembrane region" description="Helical" evidence="6">
    <location>
        <begin position="345"/>
        <end position="366"/>
    </location>
</feature>
<dbReference type="EMBL" id="JAAFOW010002368">
    <property type="protein sequence ID" value="KAF5257234.1"/>
    <property type="molecule type" value="Genomic_DNA"/>
</dbReference>
<dbReference type="AlphaFoldDB" id="A0A8H5A2C5"/>
<feature type="transmembrane region" description="Helical" evidence="6">
    <location>
        <begin position="42"/>
        <end position="68"/>
    </location>
</feature>
<dbReference type="Proteomes" id="UP000558688">
    <property type="component" value="Unassembled WGS sequence"/>
</dbReference>
<evidence type="ECO:0000256" key="3">
    <source>
        <dbReference type="ARBA" id="ARBA00022989"/>
    </source>
</evidence>
<feature type="transmembrane region" description="Helical" evidence="6">
    <location>
        <begin position="80"/>
        <end position="101"/>
    </location>
</feature>
<feature type="transmembrane region" description="Helical" evidence="6">
    <location>
        <begin position="138"/>
        <end position="158"/>
    </location>
</feature>
<evidence type="ECO:0000256" key="1">
    <source>
        <dbReference type="ARBA" id="ARBA00004141"/>
    </source>
</evidence>
<keyword evidence="5" id="KW-0325">Glycoprotein</keyword>
<comment type="subcellular location">
    <subcellularLocation>
        <location evidence="1">Membrane</location>
        <topology evidence="1">Multi-pass membrane protein</topology>
    </subcellularLocation>
</comment>
<feature type="transmembrane region" description="Helical" evidence="6">
    <location>
        <begin position="170"/>
        <end position="193"/>
    </location>
</feature>
<proteinExistence type="predicted"/>
<feature type="transmembrane region" description="Helical" evidence="6">
    <location>
        <begin position="453"/>
        <end position="476"/>
    </location>
</feature>
<evidence type="ECO:0000313" key="8">
    <source>
        <dbReference type="Proteomes" id="UP000558688"/>
    </source>
</evidence>
<feature type="transmembrane region" description="Helical" evidence="6">
    <location>
        <begin position="108"/>
        <end position="126"/>
    </location>
</feature>
<organism evidence="7 8">
    <name type="scientific">Fusarium oxysporum</name>
    <name type="common">Fusarium vascular wilt</name>
    <dbReference type="NCBI Taxonomy" id="5507"/>
    <lineage>
        <taxon>Eukaryota</taxon>
        <taxon>Fungi</taxon>
        <taxon>Dikarya</taxon>
        <taxon>Ascomycota</taxon>
        <taxon>Pezizomycotina</taxon>
        <taxon>Sordariomycetes</taxon>
        <taxon>Hypocreomycetidae</taxon>
        <taxon>Hypocreales</taxon>
        <taxon>Nectriaceae</taxon>
        <taxon>Fusarium</taxon>
        <taxon>Fusarium oxysporum species complex</taxon>
    </lineage>
</organism>
<feature type="transmembrane region" description="Helical" evidence="6">
    <location>
        <begin position="378"/>
        <end position="401"/>
    </location>
</feature>
<keyword evidence="4 6" id="KW-0472">Membrane</keyword>
<dbReference type="InterPro" id="IPR036259">
    <property type="entry name" value="MFS_trans_sf"/>
</dbReference>
<feature type="transmembrane region" description="Helical" evidence="6">
    <location>
        <begin position="309"/>
        <end position="330"/>
    </location>
</feature>
<evidence type="ECO:0000313" key="7">
    <source>
        <dbReference type="EMBL" id="KAF5257234.1"/>
    </source>
</evidence>
<reference evidence="7" key="1">
    <citation type="submission" date="2020-02" db="EMBL/GenBank/DDBJ databases">
        <title>Identification and distribution of gene clusters putatively required for synthesis of sphingolipid metabolism inhibitors in phylogenetically diverse species of the filamentous fungus Fusarium.</title>
        <authorList>
            <person name="Kim H.-S."/>
            <person name="Busman M."/>
            <person name="Brown D.W."/>
            <person name="Divon H."/>
            <person name="Uhlig S."/>
            <person name="Proctor R.H."/>
        </authorList>
    </citation>
    <scope>NUCLEOTIDE SEQUENCE [LARGE SCALE GENOMIC DNA]</scope>
    <source>
        <strain evidence="7">NRRL 39464</strain>
    </source>
</reference>
<dbReference type="Gene3D" id="1.20.1250.20">
    <property type="entry name" value="MFS general substrate transporter like domains"/>
    <property type="match status" value="1"/>
</dbReference>